<dbReference type="Proteomes" id="UP001234297">
    <property type="component" value="Chromosome 2"/>
</dbReference>
<accession>A0ACC2MKS8</accession>
<comment type="caution">
    <text evidence="1">The sequence shown here is derived from an EMBL/GenBank/DDBJ whole genome shotgun (WGS) entry which is preliminary data.</text>
</comment>
<reference evidence="1 2" key="1">
    <citation type="journal article" date="2022" name="Hortic Res">
        <title>A haplotype resolved chromosomal level avocado genome allows analysis of novel avocado genes.</title>
        <authorList>
            <person name="Nath O."/>
            <person name="Fletcher S.J."/>
            <person name="Hayward A."/>
            <person name="Shaw L.M."/>
            <person name="Masouleh A.K."/>
            <person name="Furtado A."/>
            <person name="Henry R.J."/>
            <person name="Mitter N."/>
        </authorList>
    </citation>
    <scope>NUCLEOTIDE SEQUENCE [LARGE SCALE GENOMIC DNA]</scope>
    <source>
        <strain evidence="2">cv. Hass</strain>
    </source>
</reference>
<gene>
    <name evidence="1" type="ORF">MRB53_008092</name>
</gene>
<sequence>MVVSMVVEAALNAPNEGIFDKLALPFLKSRLGFLCGGVDEEMKKLSRTLLRIQAFLSDSEDRQIQEEAVKLWLRDLKDVAYDAEDLIDEFTTEALRSTTQFPIQARKRKRVNDLFSCLGSSSTTSQYSIECRIKEIRERLDEIESERDQLQLKVRHQGWRLQSRYRSQTSAFVDESIVFGRVEDREGIVHLFRSDQSRAENGVMVVPIVGMGGLGKTTLAQLVYNDERIERRFELRAWDCASEDFDLIRITRAILESLTGSACHLMNLDRLQVALAKKLKGKRFLLGCRQCLECEQ</sequence>
<evidence type="ECO:0000313" key="1">
    <source>
        <dbReference type="EMBL" id="KAJ8646344.1"/>
    </source>
</evidence>
<evidence type="ECO:0000313" key="2">
    <source>
        <dbReference type="Proteomes" id="UP001234297"/>
    </source>
</evidence>
<keyword evidence="2" id="KW-1185">Reference proteome</keyword>
<name>A0ACC2MKS8_PERAE</name>
<proteinExistence type="predicted"/>
<organism evidence="1 2">
    <name type="scientific">Persea americana</name>
    <name type="common">Avocado</name>
    <dbReference type="NCBI Taxonomy" id="3435"/>
    <lineage>
        <taxon>Eukaryota</taxon>
        <taxon>Viridiplantae</taxon>
        <taxon>Streptophyta</taxon>
        <taxon>Embryophyta</taxon>
        <taxon>Tracheophyta</taxon>
        <taxon>Spermatophyta</taxon>
        <taxon>Magnoliopsida</taxon>
        <taxon>Magnoliidae</taxon>
        <taxon>Laurales</taxon>
        <taxon>Lauraceae</taxon>
        <taxon>Persea</taxon>
    </lineage>
</organism>
<dbReference type="EMBL" id="CM056810">
    <property type="protein sequence ID" value="KAJ8646344.1"/>
    <property type="molecule type" value="Genomic_DNA"/>
</dbReference>
<protein>
    <submittedName>
        <fullName evidence="1">Uncharacterized protein</fullName>
    </submittedName>
</protein>